<protein>
    <recommendedName>
        <fullName evidence="7">Serine/threonine protein kinase</fullName>
    </recommendedName>
</protein>
<feature type="domain" description="Protein kinase" evidence="3">
    <location>
        <begin position="24"/>
        <end position="287"/>
    </location>
</feature>
<dbReference type="Pfam" id="PF01590">
    <property type="entry name" value="GAF"/>
    <property type="match status" value="1"/>
</dbReference>
<dbReference type="PROSITE" id="PS00109">
    <property type="entry name" value="PROTEIN_KINASE_TYR"/>
    <property type="match status" value="1"/>
</dbReference>
<dbReference type="InterPro" id="IPR043128">
    <property type="entry name" value="Rev_trsase/Diguanyl_cyclase"/>
</dbReference>
<sequence length="1662" mass="183865">MLGDDLKHEVSADEAALASGLADYIVLERVFDGERTRVYRGRAIADGKPVIVKALRDERQEREAIARFYHEYEVLTRLGSDYIVRPYSLEQVNNLPVLILEDIGGESLDRILATRPLSVEECLQIGSKVAAGLAELHAAQLVHKDITPSNLIYNPESGRLQLIDFGLAISFTCESPLFVNPSNVPGTVAYMSPEQTGRMNRTLDYRTDLYSLGATLYALLTRRPLFPVTEPLEWFHCHIAKDPVPPAAVDPAIPASVSAVIMKLLAKTAEERYQSAKGVQADLQRCLKQLRYGKDAPSFTPGLHDVPDKFRIPERLYGREGAVVDLLTAFEAAGRHGVAVAMLAGRLGVGKTRLLHELYKPVTARKGYFVTGKFDPVHRDVPYSALTEALSDLVRQLLTESAGRLADWREKIMAGLGANAGLIVDLIPQLAFIVGPQPGIPDLPPLESEQRFRLALLSFIRVFDLPEHPLVLVLDDLQWADPGTLGLVDLLRTRAEGKHLLLLGAYRDDEVRPGHPLLEAIDQLEDSDTPLFRVTVEPLSTPALCQLLGHTLRAAPADVEPLAQLVKRKTEGNPFFVEEFLRSLHADGLIAFDLERGCWHWNLERINAQRMTDNVVDLMARKLEVLAEETRQVLEVAACAGGRFSLRELSIMLGEAPVGVAVKLQQAVAEGLIAPVKDGYQLLELRQAGRVSELTVAFAFTHDRIQQAAYELIDPAERAAVHLRVGRRLLHGLPEAKGGDEFFSIVNHLNIGEPLLTDPEERVELCRLNLLAAKRAKQTASYRIAFGHLERALALAGVECWENDYALALELYVQASETAYLSGQYEALDDLLKVGLQRAGSVLDQAAFYEVQISAYIARGELLRAIQVAKPVLKRLGHSYPANPNKFHVLLALLKIKRRLRGGFDELRALPPMMNPRHLAAMRIGGTLGSAAMFAQPMLLPLMVLSAIEVSIEHGQAPLTATSFVMLGMIFANALGDIEQGDALGRLGLEMAEASGDLYILGRAQHLYGSLVQHWKTPLYKTFGRLREAAKLCLENGDFEYAIHATTLHCKHMQLSGAGLSQVEQELSRGMAAFKALRQRALLYHVQGQHQTVLNLLGRSADPAHLVGEAYDIDVLLPLHRDAKDRTLVESILLHALFLRYTFGDYEGALALADQSDEDVTESSGFYAYLLFEFYDPLIRLRVAETAPKARRRRLIRQASRRLKKLKRYAARCPVNFLDKQYLVEAERLRVMGKPLVAHEYYDLAIACAREQGFMHEQALANELCGDMHMAAGRLTLGLPYLRESHALYRRWGAVAKVRQLEQRFPQLRSAPSATATHTSAVPLASIDIGGLMKALKAIADEQVHGRMVMKVITSAMEFAGAQRGALALRGPQGDLYIEVGAEVGTEPRVHQQQLLSDCPLVSQAVVNYVTRTRQAVVVDDAQGNDHEIPGLNLDEHVIGNRVRSILCLPIIAGAGVKSELIGLLYLENNRTTNCFTPDRFGILEIIGVAAAGRLELSRKAALDGLTNLYNHDYFQNTLKQEVVTASRFRRKLSLILIDIDHFKSFNDQWGHPLGDRVLREVAELIKLNSREGDTVARYGGEEIAVILPGLGQDEARLVAERFRHAVETHQVEHDRQCLSVTVSLGVASLGEQAADAAGLIRKADEALYRSKAQGRNYVSVA</sequence>
<name>A0A3E0WG63_9GAMM</name>
<dbReference type="Pfam" id="PF13191">
    <property type="entry name" value="AAA_16"/>
    <property type="match status" value="1"/>
</dbReference>
<dbReference type="EMBL" id="NFZW01000041">
    <property type="protein sequence ID" value="RFA31718.1"/>
    <property type="molecule type" value="Genomic_DNA"/>
</dbReference>
<dbReference type="Gene3D" id="3.30.200.20">
    <property type="entry name" value="Phosphorylase Kinase, domain 1"/>
    <property type="match status" value="1"/>
</dbReference>
<proteinExistence type="predicted"/>
<dbReference type="InterPro" id="IPR000160">
    <property type="entry name" value="GGDEF_dom"/>
</dbReference>
<evidence type="ECO:0000313" key="5">
    <source>
        <dbReference type="EMBL" id="RFA31718.1"/>
    </source>
</evidence>
<comment type="cofactor">
    <cofactor evidence="1">
        <name>Mg(2+)</name>
        <dbReference type="ChEBI" id="CHEBI:18420"/>
    </cofactor>
</comment>
<dbReference type="CDD" id="cd14014">
    <property type="entry name" value="STKc_PknB_like"/>
    <property type="match status" value="1"/>
</dbReference>
<feature type="domain" description="GGDEF" evidence="4">
    <location>
        <begin position="1531"/>
        <end position="1662"/>
    </location>
</feature>
<organism evidence="5 6">
    <name type="scientific">Alkalilimnicola ehrlichii</name>
    <dbReference type="NCBI Taxonomy" id="351052"/>
    <lineage>
        <taxon>Bacteria</taxon>
        <taxon>Pseudomonadati</taxon>
        <taxon>Pseudomonadota</taxon>
        <taxon>Gammaproteobacteria</taxon>
        <taxon>Chromatiales</taxon>
        <taxon>Ectothiorhodospiraceae</taxon>
        <taxon>Alkalilimnicola</taxon>
    </lineage>
</organism>
<keyword evidence="6" id="KW-1185">Reference proteome</keyword>
<dbReference type="InterPro" id="IPR053159">
    <property type="entry name" value="Hybrid_Histidine_Kinase"/>
</dbReference>
<dbReference type="Pfam" id="PF00990">
    <property type="entry name" value="GGDEF"/>
    <property type="match status" value="1"/>
</dbReference>
<dbReference type="Gene3D" id="1.10.510.10">
    <property type="entry name" value="Transferase(Phosphotransferase) domain 1"/>
    <property type="match status" value="1"/>
</dbReference>
<dbReference type="Gene3D" id="3.30.70.270">
    <property type="match status" value="1"/>
</dbReference>
<dbReference type="NCBIfam" id="TIGR00254">
    <property type="entry name" value="GGDEF"/>
    <property type="match status" value="1"/>
</dbReference>
<dbReference type="SMART" id="SM00267">
    <property type="entry name" value="GGDEF"/>
    <property type="match status" value="1"/>
</dbReference>
<dbReference type="CDD" id="cd01949">
    <property type="entry name" value="GGDEF"/>
    <property type="match status" value="1"/>
</dbReference>
<dbReference type="Proteomes" id="UP000256763">
    <property type="component" value="Unassembled WGS sequence"/>
</dbReference>
<dbReference type="Gene3D" id="3.40.50.300">
    <property type="entry name" value="P-loop containing nucleotide triphosphate hydrolases"/>
    <property type="match status" value="1"/>
</dbReference>
<dbReference type="OrthoDB" id="9801841at2"/>
<gene>
    <name evidence="5" type="ORF">CAL65_21530</name>
</gene>
<comment type="caution">
    <text evidence="5">The sequence shown here is derived from an EMBL/GenBank/DDBJ whole genome shotgun (WGS) entry which is preliminary data.</text>
</comment>
<dbReference type="PANTHER" id="PTHR43642">
    <property type="entry name" value="HYBRID SIGNAL TRANSDUCTION HISTIDINE KINASE G"/>
    <property type="match status" value="1"/>
</dbReference>
<comment type="subcellular location">
    <subcellularLocation>
        <location evidence="2">Membrane</location>
        <topology evidence="2">Single-pass membrane protein</topology>
    </subcellularLocation>
</comment>
<dbReference type="SUPFAM" id="SSF56112">
    <property type="entry name" value="Protein kinase-like (PK-like)"/>
    <property type="match status" value="1"/>
</dbReference>
<dbReference type="Gene3D" id="3.30.450.40">
    <property type="match status" value="1"/>
</dbReference>
<dbReference type="PANTHER" id="PTHR43642:SF1">
    <property type="entry name" value="HYBRID SIGNAL TRANSDUCTION HISTIDINE KINASE G"/>
    <property type="match status" value="1"/>
</dbReference>
<evidence type="ECO:0000256" key="2">
    <source>
        <dbReference type="ARBA" id="ARBA00004167"/>
    </source>
</evidence>
<dbReference type="FunFam" id="3.30.70.270:FF:000001">
    <property type="entry name" value="Diguanylate cyclase domain protein"/>
    <property type="match status" value="1"/>
</dbReference>
<evidence type="ECO:0008006" key="7">
    <source>
        <dbReference type="Google" id="ProtNLM"/>
    </source>
</evidence>
<dbReference type="InterPro" id="IPR008266">
    <property type="entry name" value="Tyr_kinase_AS"/>
</dbReference>
<dbReference type="InterPro" id="IPR003018">
    <property type="entry name" value="GAF"/>
</dbReference>
<evidence type="ECO:0000256" key="1">
    <source>
        <dbReference type="ARBA" id="ARBA00001946"/>
    </source>
</evidence>
<dbReference type="InterPro" id="IPR027417">
    <property type="entry name" value="P-loop_NTPase"/>
</dbReference>
<dbReference type="SUPFAM" id="SSF55781">
    <property type="entry name" value="GAF domain-like"/>
    <property type="match status" value="1"/>
</dbReference>
<evidence type="ECO:0000259" key="4">
    <source>
        <dbReference type="PROSITE" id="PS50887"/>
    </source>
</evidence>
<evidence type="ECO:0000259" key="3">
    <source>
        <dbReference type="PROSITE" id="PS50011"/>
    </source>
</evidence>
<dbReference type="PROSITE" id="PS50887">
    <property type="entry name" value="GGDEF"/>
    <property type="match status" value="1"/>
</dbReference>
<dbReference type="InterPro" id="IPR041664">
    <property type="entry name" value="AAA_16"/>
</dbReference>
<evidence type="ECO:0000313" key="6">
    <source>
        <dbReference type="Proteomes" id="UP000256763"/>
    </source>
</evidence>
<dbReference type="SUPFAM" id="SSF55073">
    <property type="entry name" value="Nucleotide cyclase"/>
    <property type="match status" value="1"/>
</dbReference>
<dbReference type="InterPro" id="IPR000719">
    <property type="entry name" value="Prot_kinase_dom"/>
</dbReference>
<dbReference type="SUPFAM" id="SSF52540">
    <property type="entry name" value="P-loop containing nucleoside triphosphate hydrolases"/>
    <property type="match status" value="1"/>
</dbReference>
<dbReference type="GO" id="GO:0005524">
    <property type="term" value="F:ATP binding"/>
    <property type="evidence" value="ECO:0007669"/>
    <property type="project" value="InterPro"/>
</dbReference>
<dbReference type="SMART" id="SM00065">
    <property type="entry name" value="GAF"/>
    <property type="match status" value="1"/>
</dbReference>
<dbReference type="InterPro" id="IPR029016">
    <property type="entry name" value="GAF-like_dom_sf"/>
</dbReference>
<dbReference type="Pfam" id="PF00069">
    <property type="entry name" value="Pkinase"/>
    <property type="match status" value="1"/>
</dbReference>
<dbReference type="InterPro" id="IPR011009">
    <property type="entry name" value="Kinase-like_dom_sf"/>
</dbReference>
<accession>A0A3E0WG63</accession>
<dbReference type="RefSeq" id="WP_116304122.1">
    <property type="nucleotide sequence ID" value="NZ_NFZV01000040.1"/>
</dbReference>
<dbReference type="GO" id="GO:0016020">
    <property type="term" value="C:membrane"/>
    <property type="evidence" value="ECO:0007669"/>
    <property type="project" value="UniProtKB-SubCell"/>
</dbReference>
<dbReference type="GO" id="GO:0004672">
    <property type="term" value="F:protein kinase activity"/>
    <property type="evidence" value="ECO:0007669"/>
    <property type="project" value="InterPro"/>
</dbReference>
<dbReference type="PROSITE" id="PS50011">
    <property type="entry name" value="PROTEIN_KINASE_DOM"/>
    <property type="match status" value="1"/>
</dbReference>
<dbReference type="InterPro" id="IPR029787">
    <property type="entry name" value="Nucleotide_cyclase"/>
</dbReference>
<reference evidence="6" key="1">
    <citation type="submission" date="2017-05" db="EMBL/GenBank/DDBJ databases">
        <authorList>
            <person name="Sharma S."/>
            <person name="Sidhu C."/>
            <person name="Pinnaka A.K."/>
        </authorList>
    </citation>
    <scope>NUCLEOTIDE SEQUENCE [LARGE SCALE GENOMIC DNA]</scope>
    <source>
        <strain evidence="6">AK93</strain>
    </source>
</reference>